<dbReference type="FunFam" id="3.40.50.300:FF:000134">
    <property type="entry name" value="Iron-enterobactin ABC transporter ATP-binding protein"/>
    <property type="match status" value="1"/>
</dbReference>
<sequence length="285" mass="31678">MNNSLHHDSAYDLTDALLEAQNLFGGYTKQAIIKDVSLSLHKGEWLSLVGANGSGKSTLLRLFSRILTPQTGTVLLDGKAIHQQSAKLVARQLAILPQQQTIPSGLTVRQLVSLGRTPHQPWWQWDLGFEDYERVEVAIAQTQLTELSDRPVDRLSGGERQRAFLALTLAQDPQVLLLDEPTTFLDLHHQLELLELLKSLNQQRQLSIITVLHDLNLAVRYSDRLAMLKYGSIEAIGTPAEAITPENLRQVFDVEAVTMITPVGLQICLLSPSQTLVRSRDPTVS</sequence>
<dbReference type="PROSITE" id="PS50893">
    <property type="entry name" value="ABC_TRANSPORTER_2"/>
    <property type="match status" value="1"/>
</dbReference>
<dbReference type="Proteomes" id="UP000249467">
    <property type="component" value="Unassembled WGS sequence"/>
</dbReference>
<evidence type="ECO:0000256" key="5">
    <source>
        <dbReference type="ARBA" id="ARBA00022741"/>
    </source>
</evidence>
<dbReference type="GO" id="GO:0005524">
    <property type="term" value="F:ATP binding"/>
    <property type="evidence" value="ECO:0007669"/>
    <property type="project" value="UniProtKB-KW"/>
</dbReference>
<dbReference type="PANTHER" id="PTHR42771:SF2">
    <property type="entry name" value="IRON(3+)-HYDROXAMATE IMPORT ATP-BINDING PROTEIN FHUC"/>
    <property type="match status" value="1"/>
</dbReference>
<dbReference type="PANTHER" id="PTHR42771">
    <property type="entry name" value="IRON(3+)-HYDROXAMATE IMPORT ATP-BINDING PROTEIN FHUC"/>
    <property type="match status" value="1"/>
</dbReference>
<dbReference type="Pfam" id="PF00005">
    <property type="entry name" value="ABC_tran"/>
    <property type="match status" value="1"/>
</dbReference>
<dbReference type="EMBL" id="QBML01000030">
    <property type="protein sequence ID" value="PZO37534.1"/>
    <property type="molecule type" value="Genomic_DNA"/>
</dbReference>
<accession>A0A2W4VXD7</accession>
<dbReference type="GO" id="GO:0016887">
    <property type="term" value="F:ATP hydrolysis activity"/>
    <property type="evidence" value="ECO:0007669"/>
    <property type="project" value="InterPro"/>
</dbReference>
<dbReference type="InterPro" id="IPR003439">
    <property type="entry name" value="ABC_transporter-like_ATP-bd"/>
</dbReference>
<evidence type="ECO:0000313" key="12">
    <source>
        <dbReference type="Proteomes" id="UP000249467"/>
    </source>
</evidence>
<dbReference type="SUPFAM" id="SSF52540">
    <property type="entry name" value="P-loop containing nucleoside triphosphate hydrolases"/>
    <property type="match status" value="1"/>
</dbReference>
<dbReference type="InterPro" id="IPR027417">
    <property type="entry name" value="P-loop_NTPase"/>
</dbReference>
<gene>
    <name evidence="11" type="ORF">DCF19_18705</name>
</gene>
<proteinExistence type="predicted"/>
<comment type="caution">
    <text evidence="11">The sequence shown here is derived from an EMBL/GenBank/DDBJ whole genome shotgun (WGS) entry which is preliminary data.</text>
</comment>
<keyword evidence="6 11" id="KW-0067">ATP-binding</keyword>
<evidence type="ECO:0000256" key="6">
    <source>
        <dbReference type="ARBA" id="ARBA00022840"/>
    </source>
</evidence>
<keyword evidence="7" id="KW-0408">Iron</keyword>
<keyword evidence="2" id="KW-0813">Transport</keyword>
<organism evidence="11 12">
    <name type="scientific">Pseudanabaena frigida</name>
    <dbReference type="NCBI Taxonomy" id="945775"/>
    <lineage>
        <taxon>Bacteria</taxon>
        <taxon>Bacillati</taxon>
        <taxon>Cyanobacteriota</taxon>
        <taxon>Cyanophyceae</taxon>
        <taxon>Pseudanabaenales</taxon>
        <taxon>Pseudanabaenaceae</taxon>
        <taxon>Pseudanabaena</taxon>
    </lineage>
</organism>
<evidence type="ECO:0000256" key="7">
    <source>
        <dbReference type="ARBA" id="ARBA00023004"/>
    </source>
</evidence>
<dbReference type="SMART" id="SM00382">
    <property type="entry name" value="AAA"/>
    <property type="match status" value="1"/>
</dbReference>
<protein>
    <submittedName>
        <fullName evidence="11">Iron ABC transporter ATP-binding protein</fullName>
    </submittedName>
</protein>
<dbReference type="CDD" id="cd03214">
    <property type="entry name" value="ABC_Iron-Siderophores_B12_Hemin"/>
    <property type="match status" value="1"/>
</dbReference>
<reference evidence="11 12" key="1">
    <citation type="submission" date="2018-04" db="EMBL/GenBank/DDBJ databases">
        <authorList>
            <person name="Go L.Y."/>
            <person name="Mitchell J.A."/>
        </authorList>
    </citation>
    <scope>NUCLEOTIDE SEQUENCE [LARGE SCALE GENOMIC DNA]</scope>
    <source>
        <strain evidence="11">ULC066bin1</strain>
    </source>
</reference>
<name>A0A2W4VXD7_9CYAN</name>
<reference evidence="11 12" key="2">
    <citation type="submission" date="2018-06" db="EMBL/GenBank/DDBJ databases">
        <title>Metagenomic assembly of (sub)arctic Cyanobacteria and their associated microbiome from non-axenic cultures.</title>
        <authorList>
            <person name="Baurain D."/>
        </authorList>
    </citation>
    <scope>NUCLEOTIDE SEQUENCE [LARGE SCALE GENOMIC DNA]</scope>
    <source>
        <strain evidence="11">ULC066bin1</strain>
    </source>
</reference>
<evidence type="ECO:0000259" key="10">
    <source>
        <dbReference type="PROSITE" id="PS50893"/>
    </source>
</evidence>
<dbReference type="Gene3D" id="3.40.50.300">
    <property type="entry name" value="P-loop containing nucleotide triphosphate hydrolases"/>
    <property type="match status" value="1"/>
</dbReference>
<keyword evidence="8" id="KW-0406">Ion transport</keyword>
<feature type="domain" description="ABC transporter" evidence="10">
    <location>
        <begin position="18"/>
        <end position="255"/>
    </location>
</feature>
<dbReference type="AlphaFoldDB" id="A0A2W4VXD7"/>
<dbReference type="InterPro" id="IPR003593">
    <property type="entry name" value="AAA+_ATPase"/>
</dbReference>
<dbReference type="InterPro" id="IPR017871">
    <property type="entry name" value="ABC_transporter-like_CS"/>
</dbReference>
<keyword evidence="9" id="KW-0472">Membrane</keyword>
<evidence type="ECO:0000256" key="8">
    <source>
        <dbReference type="ARBA" id="ARBA00023065"/>
    </source>
</evidence>
<evidence type="ECO:0000256" key="2">
    <source>
        <dbReference type="ARBA" id="ARBA00022448"/>
    </source>
</evidence>
<dbReference type="GO" id="GO:0005886">
    <property type="term" value="C:plasma membrane"/>
    <property type="evidence" value="ECO:0007669"/>
    <property type="project" value="UniProtKB-SubCell"/>
</dbReference>
<dbReference type="InterPro" id="IPR051535">
    <property type="entry name" value="Siderophore_ABC-ATPase"/>
</dbReference>
<keyword evidence="4" id="KW-0410">Iron transport</keyword>
<evidence type="ECO:0000313" key="11">
    <source>
        <dbReference type="EMBL" id="PZO37534.1"/>
    </source>
</evidence>
<evidence type="ECO:0000256" key="3">
    <source>
        <dbReference type="ARBA" id="ARBA00022475"/>
    </source>
</evidence>
<evidence type="ECO:0000256" key="4">
    <source>
        <dbReference type="ARBA" id="ARBA00022496"/>
    </source>
</evidence>
<evidence type="ECO:0000256" key="1">
    <source>
        <dbReference type="ARBA" id="ARBA00004202"/>
    </source>
</evidence>
<keyword evidence="5" id="KW-0547">Nucleotide-binding</keyword>
<dbReference type="PROSITE" id="PS00211">
    <property type="entry name" value="ABC_TRANSPORTER_1"/>
    <property type="match status" value="1"/>
</dbReference>
<comment type="subcellular location">
    <subcellularLocation>
        <location evidence="1">Cell membrane</location>
        <topology evidence="1">Peripheral membrane protein</topology>
    </subcellularLocation>
</comment>
<dbReference type="GO" id="GO:0006826">
    <property type="term" value="P:iron ion transport"/>
    <property type="evidence" value="ECO:0007669"/>
    <property type="project" value="UniProtKB-KW"/>
</dbReference>
<evidence type="ECO:0000256" key="9">
    <source>
        <dbReference type="ARBA" id="ARBA00023136"/>
    </source>
</evidence>
<keyword evidence="3" id="KW-1003">Cell membrane</keyword>